<gene>
    <name evidence="3" type="ORF">PanWU01x14_175150</name>
</gene>
<name>A0A2P5C8C9_PARAD</name>
<dbReference type="AlphaFoldDB" id="A0A2P5C8C9"/>
<dbReference type="PANTHER" id="PTHR31116:SF5">
    <property type="entry name" value="OS06G0649800 PROTEIN"/>
    <property type="match status" value="1"/>
</dbReference>
<dbReference type="Pfam" id="PF03352">
    <property type="entry name" value="Adenine_glyco"/>
    <property type="match status" value="1"/>
</dbReference>
<evidence type="ECO:0000256" key="2">
    <source>
        <dbReference type="SAM" id="MobiDB-lite"/>
    </source>
</evidence>
<dbReference type="Gene3D" id="1.10.340.30">
    <property type="entry name" value="Hypothetical protein, domain 2"/>
    <property type="match status" value="1"/>
</dbReference>
<proteinExistence type="predicted"/>
<accession>A0A2P5C8C9</accession>
<evidence type="ECO:0000256" key="1">
    <source>
        <dbReference type="PIRSR" id="PIRSR605019-1"/>
    </source>
</evidence>
<protein>
    <submittedName>
        <fullName evidence="3">Methyladenine glycosylase</fullName>
    </submittedName>
</protein>
<keyword evidence="4" id="KW-1185">Reference proteome</keyword>
<dbReference type="STRING" id="3476.A0A2P5C8C9"/>
<dbReference type="OrthoDB" id="3941538at2759"/>
<keyword evidence="1" id="KW-0479">Metal-binding</keyword>
<dbReference type="InterPro" id="IPR005019">
    <property type="entry name" value="Adenine_glyco"/>
</dbReference>
<feature type="compositionally biased region" description="Basic and acidic residues" evidence="2">
    <location>
        <begin position="30"/>
        <end position="54"/>
    </location>
</feature>
<feature type="binding site" evidence="1">
    <location>
        <position position="173"/>
    </location>
    <ligand>
        <name>Zn(2+)</name>
        <dbReference type="ChEBI" id="CHEBI:29105"/>
    </ligand>
</feature>
<dbReference type="InterPro" id="IPR011257">
    <property type="entry name" value="DNA_glycosylase"/>
</dbReference>
<sequence>MSGPPRLRSTNIADSAEDRPVLGPGGNKARPTDAGRKPASKKPENPLQEPEKKKALANSPPPQCMKVPSILRQQQQQEHHRHSLMNASFSSEASSSDSSLSPHSERAARRGVAPLRRKQCGFLKAEKAENDRAPVSKMGGGNAVTADSEGCLDFKKRCAWITPNTDQCYIAFHDNEWGVPVHDDKKLLELLSLSGALAELAWPAILNKRHIFREVFLDFDPVAVSKLNEKKITSLGSLASSLLSELKLRAMIENARQMCKKKTDKLPIWFTYVRRAKKNI</sequence>
<dbReference type="EMBL" id="JXTB01000161">
    <property type="protein sequence ID" value="PON57251.1"/>
    <property type="molecule type" value="Genomic_DNA"/>
</dbReference>
<comment type="caution">
    <text evidence="3">The sequence shown here is derived from an EMBL/GenBank/DDBJ whole genome shotgun (WGS) entry which is preliminary data.</text>
</comment>
<dbReference type="GO" id="GO:0008725">
    <property type="term" value="F:DNA-3-methyladenine glycosylase activity"/>
    <property type="evidence" value="ECO:0007669"/>
    <property type="project" value="InterPro"/>
</dbReference>
<dbReference type="Proteomes" id="UP000237105">
    <property type="component" value="Unassembled WGS sequence"/>
</dbReference>
<dbReference type="GO" id="GO:0046872">
    <property type="term" value="F:metal ion binding"/>
    <property type="evidence" value="ECO:0007669"/>
    <property type="project" value="UniProtKB-KW"/>
</dbReference>
<feature type="binding site" evidence="1">
    <location>
        <position position="158"/>
    </location>
    <ligand>
        <name>Zn(2+)</name>
        <dbReference type="ChEBI" id="CHEBI:29105"/>
    </ligand>
</feature>
<evidence type="ECO:0000313" key="4">
    <source>
        <dbReference type="Proteomes" id="UP000237105"/>
    </source>
</evidence>
<feature type="region of interest" description="Disordered" evidence="2">
    <location>
        <begin position="1"/>
        <end position="112"/>
    </location>
</feature>
<keyword evidence="1" id="KW-0862">Zinc</keyword>
<evidence type="ECO:0000313" key="3">
    <source>
        <dbReference type="EMBL" id="PON57251.1"/>
    </source>
</evidence>
<organism evidence="3 4">
    <name type="scientific">Parasponia andersonii</name>
    <name type="common">Sponia andersonii</name>
    <dbReference type="NCBI Taxonomy" id="3476"/>
    <lineage>
        <taxon>Eukaryota</taxon>
        <taxon>Viridiplantae</taxon>
        <taxon>Streptophyta</taxon>
        <taxon>Embryophyta</taxon>
        <taxon>Tracheophyta</taxon>
        <taxon>Spermatophyta</taxon>
        <taxon>Magnoliopsida</taxon>
        <taxon>eudicotyledons</taxon>
        <taxon>Gunneridae</taxon>
        <taxon>Pentapetalae</taxon>
        <taxon>rosids</taxon>
        <taxon>fabids</taxon>
        <taxon>Rosales</taxon>
        <taxon>Cannabaceae</taxon>
        <taxon>Parasponia</taxon>
    </lineage>
</organism>
<feature type="compositionally biased region" description="Low complexity" evidence="2">
    <location>
        <begin position="88"/>
        <end position="102"/>
    </location>
</feature>
<dbReference type="GO" id="GO:0006284">
    <property type="term" value="P:base-excision repair"/>
    <property type="evidence" value="ECO:0007669"/>
    <property type="project" value="InterPro"/>
</dbReference>
<reference evidence="4" key="1">
    <citation type="submission" date="2016-06" db="EMBL/GenBank/DDBJ databases">
        <title>Parallel loss of symbiosis genes in relatives of nitrogen-fixing non-legume Parasponia.</title>
        <authorList>
            <person name="Van Velzen R."/>
            <person name="Holmer R."/>
            <person name="Bu F."/>
            <person name="Rutten L."/>
            <person name="Van Zeijl A."/>
            <person name="Liu W."/>
            <person name="Santuari L."/>
            <person name="Cao Q."/>
            <person name="Sharma T."/>
            <person name="Shen D."/>
            <person name="Roswanjaya Y."/>
            <person name="Wardhani T."/>
            <person name="Kalhor M.S."/>
            <person name="Jansen J."/>
            <person name="Van den Hoogen J."/>
            <person name="Gungor B."/>
            <person name="Hartog M."/>
            <person name="Hontelez J."/>
            <person name="Verver J."/>
            <person name="Yang W.-C."/>
            <person name="Schijlen E."/>
            <person name="Repin R."/>
            <person name="Schilthuizen M."/>
            <person name="Schranz E."/>
            <person name="Heidstra R."/>
            <person name="Miyata K."/>
            <person name="Fedorova E."/>
            <person name="Kohlen W."/>
            <person name="Bisseling T."/>
            <person name="Smit S."/>
            <person name="Geurts R."/>
        </authorList>
    </citation>
    <scope>NUCLEOTIDE SEQUENCE [LARGE SCALE GENOMIC DNA]</scope>
    <source>
        <strain evidence="4">cv. WU1-14</strain>
    </source>
</reference>
<dbReference type="SUPFAM" id="SSF48150">
    <property type="entry name" value="DNA-glycosylase"/>
    <property type="match status" value="1"/>
</dbReference>
<dbReference type="PANTHER" id="PTHR31116">
    <property type="entry name" value="OS04G0501200 PROTEIN"/>
    <property type="match status" value="1"/>
</dbReference>